<evidence type="ECO:0000256" key="5">
    <source>
        <dbReference type="SAM" id="Phobius"/>
    </source>
</evidence>
<dbReference type="EMBL" id="QEFC01002140">
    <property type="protein sequence ID" value="KAE9454213.1"/>
    <property type="molecule type" value="Genomic_DNA"/>
</dbReference>
<dbReference type="Proteomes" id="UP000428333">
    <property type="component" value="Linkage Group LG08"/>
</dbReference>
<name>A0A6A4L3H3_9ERIC</name>
<dbReference type="Pfam" id="PF03798">
    <property type="entry name" value="TRAM_LAG1_CLN8"/>
    <property type="match status" value="1"/>
</dbReference>
<keyword evidence="8" id="KW-1185">Reference proteome</keyword>
<accession>A0A6A4L3H3</accession>
<sequence>MEPPPLFSPPLPTFFLFFTTIYLLCYFVIFRNWNPTTRPQASSCFLSLFHGTPAVVLSTLSLLQKNPKTHFNFASPNTPLQNLTLDYSTAYFLVDLLHYLLFVPTDHLFIAHHAATLYVFLTCRYAVNHGAYPLLVLLVLAEVTSACQNTWSLAGFRRKESPAAAAVYGFLSPVLYSVYTVVRGVLGPAFVWEMGVFYLRGGGDGAIPRWVWGSWMVVIVSAILVSDLWVWNRWVDWCTQRRKKD</sequence>
<organism evidence="7 8">
    <name type="scientific">Rhododendron williamsianum</name>
    <dbReference type="NCBI Taxonomy" id="262921"/>
    <lineage>
        <taxon>Eukaryota</taxon>
        <taxon>Viridiplantae</taxon>
        <taxon>Streptophyta</taxon>
        <taxon>Embryophyta</taxon>
        <taxon>Tracheophyta</taxon>
        <taxon>Spermatophyta</taxon>
        <taxon>Magnoliopsida</taxon>
        <taxon>eudicotyledons</taxon>
        <taxon>Gunneridae</taxon>
        <taxon>Pentapetalae</taxon>
        <taxon>asterids</taxon>
        <taxon>Ericales</taxon>
        <taxon>Ericaceae</taxon>
        <taxon>Ericoideae</taxon>
        <taxon>Rhodoreae</taxon>
        <taxon>Rhododendron</taxon>
    </lineage>
</organism>
<comment type="subcellular location">
    <subcellularLocation>
        <location evidence="1">Membrane</location>
        <topology evidence="1">Multi-pass membrane protein</topology>
    </subcellularLocation>
</comment>
<feature type="non-terminal residue" evidence="7">
    <location>
        <position position="1"/>
    </location>
</feature>
<dbReference type="PANTHER" id="PTHR31766:SF8">
    <property type="entry name" value="TLC DOMAIN-CONTAINING PROTEIN"/>
    <property type="match status" value="1"/>
</dbReference>
<comment type="caution">
    <text evidence="7">The sequence shown here is derived from an EMBL/GenBank/DDBJ whole genome shotgun (WGS) entry which is preliminary data.</text>
</comment>
<feature type="transmembrane region" description="Helical" evidence="5">
    <location>
        <begin position="12"/>
        <end position="30"/>
    </location>
</feature>
<dbReference type="SMART" id="SM00724">
    <property type="entry name" value="TLC"/>
    <property type="match status" value="1"/>
</dbReference>
<dbReference type="InterPro" id="IPR006634">
    <property type="entry name" value="TLC-dom"/>
</dbReference>
<evidence type="ECO:0000256" key="2">
    <source>
        <dbReference type="ARBA" id="ARBA00022692"/>
    </source>
</evidence>
<keyword evidence="3 5" id="KW-1133">Transmembrane helix</keyword>
<dbReference type="PANTHER" id="PTHR31766">
    <property type="entry name" value="GLABROUS1 ENHANCER-BINDING PROTEIN-LIKE 2"/>
    <property type="match status" value="1"/>
</dbReference>
<dbReference type="AlphaFoldDB" id="A0A6A4L3H3"/>
<evidence type="ECO:0000256" key="1">
    <source>
        <dbReference type="ARBA" id="ARBA00004141"/>
    </source>
</evidence>
<dbReference type="InterPro" id="IPR040327">
    <property type="entry name" value="At5g14285-like"/>
</dbReference>
<feature type="transmembrane region" description="Helical" evidence="5">
    <location>
        <begin position="210"/>
        <end position="231"/>
    </location>
</feature>
<keyword evidence="2 5" id="KW-0812">Transmembrane</keyword>
<feature type="transmembrane region" description="Helical" evidence="5">
    <location>
        <begin position="42"/>
        <end position="63"/>
    </location>
</feature>
<feature type="transmembrane region" description="Helical" evidence="5">
    <location>
        <begin position="166"/>
        <end position="190"/>
    </location>
</feature>
<protein>
    <recommendedName>
        <fullName evidence="6">TLC domain-containing protein</fullName>
    </recommendedName>
</protein>
<gene>
    <name evidence="7" type="ORF">C3L33_13898</name>
</gene>
<evidence type="ECO:0000256" key="3">
    <source>
        <dbReference type="ARBA" id="ARBA00022989"/>
    </source>
</evidence>
<feature type="transmembrane region" description="Helical" evidence="5">
    <location>
        <begin position="109"/>
        <end position="127"/>
    </location>
</feature>
<feature type="domain" description="TLC" evidence="6">
    <location>
        <begin position="36"/>
        <end position="243"/>
    </location>
</feature>
<dbReference type="OrthoDB" id="204175at2759"/>
<evidence type="ECO:0000256" key="4">
    <source>
        <dbReference type="ARBA" id="ARBA00023136"/>
    </source>
</evidence>
<evidence type="ECO:0000313" key="8">
    <source>
        <dbReference type="Proteomes" id="UP000428333"/>
    </source>
</evidence>
<evidence type="ECO:0000313" key="7">
    <source>
        <dbReference type="EMBL" id="KAE9454213.1"/>
    </source>
</evidence>
<keyword evidence="4 5" id="KW-0472">Membrane</keyword>
<proteinExistence type="predicted"/>
<reference evidence="7 8" key="1">
    <citation type="journal article" date="2019" name="Genome Biol. Evol.">
        <title>The Rhododendron genome and chromosomal organization provide insight into shared whole-genome duplications across the heath family (Ericaceae).</title>
        <authorList>
            <person name="Soza V.L."/>
            <person name="Lindsley D."/>
            <person name="Waalkes A."/>
            <person name="Ramage E."/>
            <person name="Patwardhan R.P."/>
            <person name="Burton J.N."/>
            <person name="Adey A."/>
            <person name="Kumar A."/>
            <person name="Qiu R."/>
            <person name="Shendure J."/>
            <person name="Hall B."/>
        </authorList>
    </citation>
    <scope>NUCLEOTIDE SEQUENCE [LARGE SCALE GENOMIC DNA]</scope>
    <source>
        <strain evidence="7">RSF 1966-606</strain>
    </source>
</reference>
<dbReference type="GO" id="GO:0016020">
    <property type="term" value="C:membrane"/>
    <property type="evidence" value="ECO:0007669"/>
    <property type="project" value="UniProtKB-SubCell"/>
</dbReference>
<evidence type="ECO:0000259" key="6">
    <source>
        <dbReference type="SMART" id="SM00724"/>
    </source>
</evidence>